<feature type="region of interest" description="Disordered" evidence="7">
    <location>
        <begin position="546"/>
        <end position="712"/>
    </location>
</feature>
<feature type="non-terminal residue" evidence="9">
    <location>
        <position position="1037"/>
    </location>
</feature>
<evidence type="ECO:0000313" key="10">
    <source>
        <dbReference type="Proteomes" id="UP000579941"/>
    </source>
</evidence>
<evidence type="ECO:0000256" key="5">
    <source>
        <dbReference type="ARBA" id="ARBA00023242"/>
    </source>
</evidence>
<feature type="domain" description="PP1-binding" evidence="8">
    <location>
        <begin position="475"/>
        <end position="520"/>
    </location>
</feature>
<sequence>MLRGPKTPLKVKENESGCPEEKEEASFPVSKNRKSSKVTKPKVIRPSRKENVTDENQARPQKRALQCPEGPEEDLCHAQGVGVSWQLPGSCFGTLGGDVLSEPPLPLDTKEAFSSSRAVPLGNDFYSTPERDKVEGKPDAGLSEERKRPDDFAAVTIAEFWIAQESSTKRSMGTSPTSLKLRRRSTIGLRGSPENNTLIRYLAQQRSSRQKEAFTQISPFKHANVRSLKDKIDAFQSSFGSLQEAEGEAGLSHLGEVSQEGGSSQNKAPFRKEPNLEQWSDKFMLGNRGAALKENSNENGSKSSRRDPRICSILSPRQAVTVTGPAAAKEWVYEQQNPIKSLETVVTGDILETGHVHGCEHSAAGTGGDALAELSTREVGFVEGESLGMLDGSQAPVTPPRTGSVPSSDLSQSGSLLRSILKKTPGRELTDSLEEYSNSAIERGRGESAAVSNCAKAFETLQTETAESQSSKTPKKKKVTFGEVLSPEIFDQTLPANTPLRRGASPGCPQGQSPCARPGLSEEPLPLLDFGWDDEGVEPLQEFLEGSVAAEAPLPVENAEVAETDKPDMITTRSSTKRKQCRAVAEDTDCGSSGATNTKDDTDTKNPRRNKIQRQKNPTTAAPKKTQKTKYPSFGKRRKKKVKKSLYGEREMASKKPLLSPIPEIPEVVSSVSSPNSPKADALFTEGAGLGDPSSRNTCRDTPQEPGAGRMRGKELCAAAVCPGPGLLEEAAAPSSAGDSEVPGSLESAPGTAAEFSQIVPDAEGDFDTSEYFQQGEETLREKEAKESSSLIEKEELQGNLLTGLEILEQQDVQEGAQRTECPQKGSVRGGSARRRRRSSSSSFSFPLVENLEISGTDPAVSSYSVEEVLSVPQPEEGCPQPCRRKSSAGAEVRVRRSMRLSRDAASAGLAWIQLPSEIPEQPLVPASAPKARRATSTSILAGSENIPHREQNLLPFPALGKENEGSALPAAGPGRRGRRRSLCEATAREMPWAPTQRRRNTNSGWGKDRSNQKHLEEVETLELQLKEVSCISDFLK</sequence>
<feature type="compositionally biased region" description="Polar residues" evidence="7">
    <location>
        <begin position="404"/>
        <end position="413"/>
    </location>
</feature>
<proteinExistence type="predicted"/>
<keyword evidence="3" id="KW-0597">Phosphoprotein</keyword>
<dbReference type="GO" id="GO:0051983">
    <property type="term" value="P:regulation of chromosome segregation"/>
    <property type="evidence" value="ECO:0007669"/>
    <property type="project" value="TreeGrafter"/>
</dbReference>
<dbReference type="PANTHER" id="PTHR21603">
    <property type="entry name" value="ANTIGEN KI-67-LIKE PROTEIN"/>
    <property type="match status" value="1"/>
</dbReference>
<feature type="region of interest" description="Disordered" evidence="7">
    <location>
        <begin position="870"/>
        <end position="890"/>
    </location>
</feature>
<evidence type="ECO:0000259" key="8">
    <source>
        <dbReference type="Pfam" id="PF15276"/>
    </source>
</evidence>
<accession>A0A7L1BDP1</accession>
<dbReference type="Pfam" id="PF15276">
    <property type="entry name" value="PP1_bind"/>
    <property type="match status" value="1"/>
</dbReference>
<feature type="compositionally biased region" description="Basic and acidic residues" evidence="7">
    <location>
        <begin position="129"/>
        <end position="148"/>
    </location>
</feature>
<keyword evidence="2" id="KW-1017">Isopeptide bond</keyword>
<feature type="region of interest" description="Disordered" evidence="7">
    <location>
        <begin position="1"/>
        <end position="73"/>
    </location>
</feature>
<protein>
    <submittedName>
        <fullName evidence="9">CDCA2 protein</fullName>
    </submittedName>
</protein>
<feature type="region of interest" description="Disordered" evidence="7">
    <location>
        <begin position="492"/>
        <end position="533"/>
    </location>
</feature>
<keyword evidence="4" id="KW-0832">Ubl conjugation</keyword>
<feature type="region of interest" description="Disordered" evidence="7">
    <location>
        <begin position="111"/>
        <end position="148"/>
    </location>
</feature>
<feature type="region of interest" description="Disordered" evidence="7">
    <location>
        <begin position="167"/>
        <end position="192"/>
    </location>
</feature>
<feature type="region of interest" description="Disordered" evidence="7">
    <location>
        <begin position="728"/>
        <end position="792"/>
    </location>
</feature>
<dbReference type="EMBL" id="VXAZ01008949">
    <property type="protein sequence ID" value="NXM49158.1"/>
    <property type="molecule type" value="Genomic_DNA"/>
</dbReference>
<evidence type="ECO:0000256" key="3">
    <source>
        <dbReference type="ARBA" id="ARBA00022553"/>
    </source>
</evidence>
<gene>
    <name evidence="9" type="primary">Cdca2</name>
    <name evidence="9" type="ORF">GYMTIB_R15504</name>
</gene>
<dbReference type="AlphaFoldDB" id="A0A7L1BDP1"/>
<keyword evidence="5" id="KW-0539">Nucleus</keyword>
<evidence type="ECO:0000256" key="4">
    <source>
        <dbReference type="ARBA" id="ARBA00022843"/>
    </source>
</evidence>
<feature type="compositionally biased region" description="Basic residues" evidence="7">
    <location>
        <begin position="31"/>
        <end position="46"/>
    </location>
</feature>
<feature type="compositionally biased region" description="Low complexity" evidence="7">
    <location>
        <begin position="615"/>
        <end position="624"/>
    </location>
</feature>
<feature type="region of interest" description="Disordered" evidence="7">
    <location>
        <begin position="959"/>
        <end position="1015"/>
    </location>
</feature>
<keyword evidence="10" id="KW-1185">Reference proteome</keyword>
<feature type="region of interest" description="Disordered" evidence="7">
    <location>
        <begin position="389"/>
        <end position="413"/>
    </location>
</feature>
<feature type="non-terminal residue" evidence="9">
    <location>
        <position position="1"/>
    </location>
</feature>
<feature type="region of interest" description="Disordered" evidence="7">
    <location>
        <begin position="812"/>
        <end position="843"/>
    </location>
</feature>
<evidence type="ECO:0000256" key="2">
    <source>
        <dbReference type="ARBA" id="ARBA00022499"/>
    </source>
</evidence>
<comment type="caution">
    <text evidence="9">The sequence shown here is derived from an EMBL/GenBank/DDBJ whole genome shotgun (WGS) entry which is preliminary data.</text>
</comment>
<comment type="subcellular location">
    <subcellularLocation>
        <location evidence="1">Nucleus</location>
    </subcellularLocation>
</comment>
<dbReference type="PANTHER" id="PTHR21603:SF16">
    <property type="entry name" value="CELL DIVISION CYCLE-ASSOCIATED PROTEIN 2"/>
    <property type="match status" value="1"/>
</dbReference>
<organism evidence="9 10">
    <name type="scientific">Gymnorhina tibicen</name>
    <name type="common">Australian magpie</name>
    <name type="synonym">Cracticus tibicen</name>
    <dbReference type="NCBI Taxonomy" id="9132"/>
    <lineage>
        <taxon>Eukaryota</taxon>
        <taxon>Metazoa</taxon>
        <taxon>Chordata</taxon>
        <taxon>Craniata</taxon>
        <taxon>Vertebrata</taxon>
        <taxon>Euteleostomi</taxon>
        <taxon>Archelosauria</taxon>
        <taxon>Archosauria</taxon>
        <taxon>Dinosauria</taxon>
        <taxon>Saurischia</taxon>
        <taxon>Theropoda</taxon>
        <taxon>Coelurosauria</taxon>
        <taxon>Aves</taxon>
        <taxon>Neognathae</taxon>
        <taxon>Neoaves</taxon>
        <taxon>Telluraves</taxon>
        <taxon>Australaves</taxon>
        <taxon>Passeriformes</taxon>
        <taxon>Artamidae</taxon>
        <taxon>Gymnorhina</taxon>
    </lineage>
</organism>
<feature type="compositionally biased region" description="Basic residues" evidence="7">
    <location>
        <begin position="635"/>
        <end position="644"/>
    </location>
</feature>
<feature type="compositionally biased region" description="Basic and acidic residues" evidence="7">
    <location>
        <begin position="778"/>
        <end position="792"/>
    </location>
</feature>
<evidence type="ECO:0000256" key="7">
    <source>
        <dbReference type="SAM" id="MobiDB-lite"/>
    </source>
</evidence>
<reference evidence="9 10" key="1">
    <citation type="submission" date="2019-09" db="EMBL/GenBank/DDBJ databases">
        <title>Bird 10,000 Genomes (B10K) Project - Family phase.</title>
        <authorList>
            <person name="Zhang G."/>
        </authorList>
    </citation>
    <scope>NUCLEOTIDE SEQUENCE [LARGE SCALE GENOMIC DNA]</scope>
    <source>
        <strain evidence="9">B10K-DU-002-05</strain>
        <tissue evidence="9">Muscle</tissue>
    </source>
</reference>
<dbReference type="InterPro" id="IPR029334">
    <property type="entry name" value="PP1-bd"/>
</dbReference>
<feature type="compositionally biased region" description="Polar residues" evidence="7">
    <location>
        <begin position="167"/>
        <end position="178"/>
    </location>
</feature>
<evidence type="ECO:0000256" key="1">
    <source>
        <dbReference type="ARBA" id="ARBA00004123"/>
    </source>
</evidence>
<dbReference type="GO" id="GO:0007088">
    <property type="term" value="P:regulation of mitotic nuclear division"/>
    <property type="evidence" value="ECO:0007669"/>
    <property type="project" value="TreeGrafter"/>
</dbReference>
<evidence type="ECO:0000313" key="9">
    <source>
        <dbReference type="EMBL" id="NXM49158.1"/>
    </source>
</evidence>
<dbReference type="GO" id="GO:0005694">
    <property type="term" value="C:chromosome"/>
    <property type="evidence" value="ECO:0007669"/>
    <property type="project" value="TreeGrafter"/>
</dbReference>
<dbReference type="GO" id="GO:0005634">
    <property type="term" value="C:nucleus"/>
    <property type="evidence" value="ECO:0007669"/>
    <property type="project" value="UniProtKB-SubCell"/>
</dbReference>
<name>A0A7L1BDP1_GYMTI</name>
<evidence type="ECO:0000256" key="6">
    <source>
        <dbReference type="ARBA" id="ARBA00023306"/>
    </source>
</evidence>
<feature type="compositionally biased region" description="Low complexity" evidence="7">
    <location>
        <begin position="661"/>
        <end position="678"/>
    </location>
</feature>
<dbReference type="Proteomes" id="UP000579941">
    <property type="component" value="Unassembled WGS sequence"/>
</dbReference>
<keyword evidence="6" id="KW-0131">Cell cycle</keyword>